<dbReference type="EMBL" id="CP081294">
    <property type="protein sequence ID" value="QZD95742.1"/>
    <property type="molecule type" value="Genomic_DNA"/>
</dbReference>
<accession>A0ABX9A3V9</accession>
<reference evidence="4 5" key="1">
    <citation type="submission" date="2021-08" db="EMBL/GenBank/DDBJ databases">
        <title>Comparative Genomics Analysis of the Genus Qipengyuania Reveals Extensive Genetic Diversity and Metabolic Versatility, Including the Description of Fifteen Novel Species.</title>
        <authorList>
            <person name="Liu Y."/>
        </authorList>
    </citation>
    <scope>NUCLEOTIDE SEQUENCE [LARGE SCALE GENOMIC DNA]</scope>
    <source>
        <strain evidence="4 5">1NDH1</strain>
    </source>
</reference>
<dbReference type="Gene3D" id="3.90.25.10">
    <property type="entry name" value="UDP-galactose 4-epimerase, domain 1"/>
    <property type="match status" value="1"/>
</dbReference>
<dbReference type="SUPFAM" id="SSF51735">
    <property type="entry name" value="NAD(P)-binding Rossmann-fold domains"/>
    <property type="match status" value="1"/>
</dbReference>
<evidence type="ECO:0000313" key="5">
    <source>
        <dbReference type="Proteomes" id="UP000824321"/>
    </source>
</evidence>
<dbReference type="InterPro" id="IPR001509">
    <property type="entry name" value="Epimerase_deHydtase"/>
</dbReference>
<sequence>MDGKNCLVTGAAGFIGSHLCRRLLDEGAQVHALVRPGTGLERIAGFADRLVIHRADVADRDALSTCLAQAEPDVVYHLATPTRFAGSDPVANAAASMETIVQTLIALVAALADLPRPPDNFVRTGTIAEYGNVAFPYREEQREAPVTPYGTAMLAGTHYLALLQDDLPFPSVTARLALTYGEGQSPNFFVPALFEACQTGRPIKLRHPDDRRDLIHVDDVIDALLVMGQAPLPGARHINVSTGQAPTMRQVASRILEVMGCNADLVDVEDNSPSQKPSVLLSDAALAGQIYGWRSRIGIDRGLEMLANSYLQEHKPLRQHHA</sequence>
<name>A0ABX9A3V9_9SPHN</name>
<organism evidence="4 5">
    <name type="scientific">Qipengyuania gelatinilytica</name>
    <dbReference type="NCBI Taxonomy" id="2867231"/>
    <lineage>
        <taxon>Bacteria</taxon>
        <taxon>Pseudomonadati</taxon>
        <taxon>Pseudomonadota</taxon>
        <taxon>Alphaproteobacteria</taxon>
        <taxon>Sphingomonadales</taxon>
        <taxon>Erythrobacteraceae</taxon>
        <taxon>Qipengyuania</taxon>
    </lineage>
</organism>
<gene>
    <name evidence="4" type="ORF">K3136_03175</name>
</gene>
<dbReference type="Gene3D" id="3.40.50.720">
    <property type="entry name" value="NAD(P)-binding Rossmann-like Domain"/>
    <property type="match status" value="1"/>
</dbReference>
<dbReference type="RefSeq" id="WP_221431471.1">
    <property type="nucleotide sequence ID" value="NZ_CP081294.1"/>
</dbReference>
<evidence type="ECO:0000256" key="1">
    <source>
        <dbReference type="ARBA" id="ARBA00005125"/>
    </source>
</evidence>
<comment type="pathway">
    <text evidence="1">Bacterial outer membrane biogenesis; LPS O-antigen biosynthesis.</text>
</comment>
<evidence type="ECO:0000256" key="2">
    <source>
        <dbReference type="ARBA" id="ARBA00007637"/>
    </source>
</evidence>
<dbReference type="Proteomes" id="UP000824321">
    <property type="component" value="Chromosome"/>
</dbReference>
<dbReference type="Pfam" id="PF01370">
    <property type="entry name" value="Epimerase"/>
    <property type="match status" value="1"/>
</dbReference>
<protein>
    <submittedName>
        <fullName evidence="4">NAD(P)-dependent oxidoreductase</fullName>
    </submittedName>
</protein>
<dbReference type="InterPro" id="IPR036291">
    <property type="entry name" value="NAD(P)-bd_dom_sf"/>
</dbReference>
<dbReference type="PANTHER" id="PTHR43000">
    <property type="entry name" value="DTDP-D-GLUCOSE 4,6-DEHYDRATASE-RELATED"/>
    <property type="match status" value="1"/>
</dbReference>
<feature type="domain" description="NAD-dependent epimerase/dehydratase" evidence="3">
    <location>
        <begin position="7"/>
        <end position="240"/>
    </location>
</feature>
<evidence type="ECO:0000313" key="4">
    <source>
        <dbReference type="EMBL" id="QZD95742.1"/>
    </source>
</evidence>
<proteinExistence type="inferred from homology"/>
<keyword evidence="5" id="KW-1185">Reference proteome</keyword>
<comment type="similarity">
    <text evidence="2">Belongs to the NAD(P)-dependent epimerase/dehydratase family.</text>
</comment>
<evidence type="ECO:0000259" key="3">
    <source>
        <dbReference type="Pfam" id="PF01370"/>
    </source>
</evidence>